<dbReference type="RefSeq" id="WP_331212879.1">
    <property type="nucleotide sequence ID" value="NZ_JAZGQK010000003.1"/>
</dbReference>
<keyword evidence="5" id="KW-0411">Iron-sulfur</keyword>
<organism evidence="6 7">
    <name type="scientific">Plantactinospora sonchi</name>
    <dbReference type="NCBI Taxonomy" id="1544735"/>
    <lineage>
        <taxon>Bacteria</taxon>
        <taxon>Bacillati</taxon>
        <taxon>Actinomycetota</taxon>
        <taxon>Actinomycetes</taxon>
        <taxon>Micromonosporales</taxon>
        <taxon>Micromonosporaceae</taxon>
        <taxon>Plantactinospora</taxon>
    </lineage>
</organism>
<proteinExistence type="predicted"/>
<protein>
    <submittedName>
        <fullName evidence="6">FAD-dependent oxidoreductase</fullName>
    </submittedName>
</protein>
<reference evidence="6 7" key="1">
    <citation type="submission" date="2024-01" db="EMBL/GenBank/DDBJ databases">
        <title>Genome insights into Plantactinospora sonchi sp. nov.</title>
        <authorList>
            <person name="Wang L."/>
        </authorList>
    </citation>
    <scope>NUCLEOTIDE SEQUENCE [LARGE SCALE GENOMIC DNA]</scope>
    <source>
        <strain evidence="6 7">NEAU-QY2</strain>
    </source>
</reference>
<dbReference type="InterPro" id="IPR039650">
    <property type="entry name" value="HdrA-like"/>
</dbReference>
<keyword evidence="7" id="KW-1185">Reference proteome</keyword>
<dbReference type="Gene3D" id="3.50.50.60">
    <property type="entry name" value="FAD/NAD(P)-binding domain"/>
    <property type="match status" value="1"/>
</dbReference>
<dbReference type="Proteomes" id="UP001332243">
    <property type="component" value="Unassembled WGS sequence"/>
</dbReference>
<evidence type="ECO:0000256" key="1">
    <source>
        <dbReference type="ARBA" id="ARBA00022485"/>
    </source>
</evidence>
<dbReference type="InterPro" id="IPR036188">
    <property type="entry name" value="FAD/NAD-bd_sf"/>
</dbReference>
<keyword evidence="3" id="KW-0560">Oxidoreductase</keyword>
<dbReference type="Pfam" id="PF12831">
    <property type="entry name" value="FAD_oxidored"/>
    <property type="match status" value="1"/>
</dbReference>
<evidence type="ECO:0000256" key="2">
    <source>
        <dbReference type="ARBA" id="ARBA00022723"/>
    </source>
</evidence>
<keyword evidence="2" id="KW-0479">Metal-binding</keyword>
<evidence type="ECO:0000256" key="4">
    <source>
        <dbReference type="ARBA" id="ARBA00023004"/>
    </source>
</evidence>
<evidence type="ECO:0000256" key="3">
    <source>
        <dbReference type="ARBA" id="ARBA00023002"/>
    </source>
</evidence>
<evidence type="ECO:0000313" key="6">
    <source>
        <dbReference type="EMBL" id="MEE6257764.1"/>
    </source>
</evidence>
<sequence length="526" mass="57749">MSMGTPATAESMVMTTTADVCVYGGTPAGCIAAMTAHQEGASVILIEPSRWLGGMLSSGIKPRQDCPIPAIAGGLTSDVVFGFGDDPHNVMLAFHEWVKSAGIEVIFERRVRSVRREGNRITAVELETSQPDRWAVPLPASESIPDVVVQAAVFIDASYEGDLMALAKVPYRTGRESRDAFGEQIAGVRPVTNWTPVDPYVVPGDSTSGLLRLVDRDHGLPIGAADDYTQAYNFRFYVTTDPARRAELTPPDDYTPDDFELVRRYVRHLGSDVEALRGIFPGWLNSGEYNYQRASLITNAPVGVSRRYQDGDWNDRSRLWRHHIDYLRGIHHFLSTDPDVPEQFRAETAAYGLDAGVFPDTDGWPPQLYVRVSRRLAGIYTVTYADVANRTDPSDSIGLALFGVDVYPVRRIPYRDPETGQLGVATEGDMFLGGHMGTGEPYPIPYRAVTPKRSDCGNLLVPVCLSATHIGYAATRMEPVFCVLAESAAVAAVQSLREHTDVQDIDVARLQSRLVERGQVIAWTAT</sequence>
<dbReference type="SUPFAM" id="SSF51905">
    <property type="entry name" value="FAD/NAD(P)-binding domain"/>
    <property type="match status" value="1"/>
</dbReference>
<comment type="caution">
    <text evidence="6">The sequence shown here is derived from an EMBL/GenBank/DDBJ whole genome shotgun (WGS) entry which is preliminary data.</text>
</comment>
<evidence type="ECO:0000256" key="5">
    <source>
        <dbReference type="ARBA" id="ARBA00023014"/>
    </source>
</evidence>
<dbReference type="PANTHER" id="PTHR43498:SF1">
    <property type="entry name" value="COB--COM HETERODISULFIDE REDUCTASE IRON-SULFUR SUBUNIT A"/>
    <property type="match status" value="1"/>
</dbReference>
<dbReference type="PANTHER" id="PTHR43498">
    <property type="entry name" value="FERREDOXIN:COB-COM HETERODISULFIDE REDUCTASE SUBUNIT A"/>
    <property type="match status" value="1"/>
</dbReference>
<keyword evidence="4" id="KW-0408">Iron</keyword>
<gene>
    <name evidence="6" type="ORF">V1633_04565</name>
</gene>
<name>A0ABU7RMU0_9ACTN</name>
<evidence type="ECO:0000313" key="7">
    <source>
        <dbReference type="Proteomes" id="UP001332243"/>
    </source>
</evidence>
<keyword evidence="1" id="KW-0004">4Fe-4S</keyword>
<accession>A0ABU7RMU0</accession>
<dbReference type="EMBL" id="JAZGQK010000003">
    <property type="protein sequence ID" value="MEE6257764.1"/>
    <property type="molecule type" value="Genomic_DNA"/>
</dbReference>